<dbReference type="InterPro" id="IPR006580">
    <property type="entry name" value="Znf_TTF"/>
</dbReference>
<dbReference type="OrthoDB" id="6605751at2759"/>
<reference evidence="2" key="2">
    <citation type="submission" date="2022-06" db="UniProtKB">
        <authorList>
            <consortium name="EnsemblMetazoa"/>
        </authorList>
    </citation>
    <scope>IDENTIFICATION</scope>
</reference>
<dbReference type="PANTHER" id="PTHR45749:SF23">
    <property type="entry name" value="ZINC FINGER MYM-TYPE PROTEIN 1-LIKE"/>
    <property type="match status" value="1"/>
</dbReference>
<dbReference type="AlphaFoldDB" id="A0A8R2AYS4"/>
<dbReference type="GeneID" id="100572490"/>
<protein>
    <recommendedName>
        <fullName evidence="1">TTF-type domain-containing protein</fullName>
    </recommendedName>
</protein>
<dbReference type="RefSeq" id="XP_008178513.1">
    <property type="nucleotide sequence ID" value="XM_008180291.1"/>
</dbReference>
<reference evidence="3" key="1">
    <citation type="submission" date="2010-06" db="EMBL/GenBank/DDBJ databases">
        <authorList>
            <person name="Jiang H."/>
            <person name="Abraham K."/>
            <person name="Ali S."/>
            <person name="Alsbrooks S.L."/>
            <person name="Anim B.N."/>
            <person name="Anosike U.S."/>
            <person name="Attaway T."/>
            <person name="Bandaranaike D.P."/>
            <person name="Battles P.K."/>
            <person name="Bell S.N."/>
            <person name="Bell A.V."/>
            <person name="Beltran B."/>
            <person name="Bickham C."/>
            <person name="Bustamante Y."/>
            <person name="Caleb T."/>
            <person name="Canada A."/>
            <person name="Cardenas V."/>
            <person name="Carter K."/>
            <person name="Chacko J."/>
            <person name="Chandrabose M.N."/>
            <person name="Chavez D."/>
            <person name="Chavez A."/>
            <person name="Chen L."/>
            <person name="Chu H.-S."/>
            <person name="Claassen K.J."/>
            <person name="Cockrell R."/>
            <person name="Collins M."/>
            <person name="Cooper J.A."/>
            <person name="Cree A."/>
            <person name="Curry S.M."/>
            <person name="Da Y."/>
            <person name="Dao M.D."/>
            <person name="Das B."/>
            <person name="Davila M.-L."/>
            <person name="Davy-Carroll L."/>
            <person name="Denson S."/>
            <person name="Dinh H."/>
            <person name="Ebong V.E."/>
            <person name="Edwards J.R."/>
            <person name="Egan A."/>
            <person name="El-Daye J."/>
            <person name="Escobedo L."/>
            <person name="Fernandez S."/>
            <person name="Fernando P.R."/>
            <person name="Flagg N."/>
            <person name="Forbes L.D."/>
            <person name="Fowler R.G."/>
            <person name="Fu Q."/>
            <person name="Gabisi R.A."/>
            <person name="Ganer J."/>
            <person name="Garbino Pronczuk A."/>
            <person name="Garcia R.M."/>
            <person name="Garner T."/>
            <person name="Garrett T.E."/>
            <person name="Gonzalez D.A."/>
            <person name="Hamid H."/>
            <person name="Hawkins E.S."/>
            <person name="Hirani K."/>
            <person name="Hogues M.E."/>
            <person name="Hollins B."/>
            <person name="Hsiao C.-H."/>
            <person name="Jabil R."/>
            <person name="James M.L."/>
            <person name="Jhangiani S.N."/>
            <person name="Johnson B."/>
            <person name="Johnson Q."/>
            <person name="Joshi V."/>
            <person name="Kalu J.B."/>
            <person name="Kam C."/>
            <person name="Kashfia A."/>
            <person name="Keebler J."/>
            <person name="Kisamo H."/>
            <person name="Kovar C.L."/>
            <person name="Lago L.A."/>
            <person name="Lai C.-Y."/>
            <person name="Laidlaw J."/>
            <person name="Lara F."/>
            <person name="Le T.-K."/>
            <person name="Lee S.L."/>
            <person name="Legall F.H."/>
            <person name="Lemon S.J."/>
            <person name="Lewis L.R."/>
            <person name="Li B."/>
            <person name="Liu Y."/>
            <person name="Liu Y.-S."/>
            <person name="Lopez J."/>
            <person name="Lozado R.J."/>
            <person name="Lu J."/>
            <person name="Madu R.C."/>
            <person name="Maheshwari M."/>
            <person name="Maheshwari R."/>
            <person name="Malloy K."/>
            <person name="Martinez E."/>
            <person name="Mathew T."/>
            <person name="Mercado I.C."/>
            <person name="Mercado C."/>
            <person name="Meyer B."/>
            <person name="Montgomery K."/>
            <person name="Morgan M.B."/>
            <person name="Munidasa M."/>
            <person name="Nazareth L.V."/>
            <person name="Nelson J."/>
            <person name="Ng B.M."/>
            <person name="Nguyen N.B."/>
            <person name="Nguyen P.Q."/>
            <person name="Nguyen T."/>
            <person name="Obregon M."/>
            <person name="Okwuonu G.O."/>
            <person name="Onwere C.G."/>
            <person name="Orozco G."/>
            <person name="Parra A."/>
            <person name="Patel S."/>
            <person name="Patil S."/>
            <person name="Perez A."/>
            <person name="Perez Y."/>
            <person name="Pham C."/>
            <person name="Primus E.L."/>
            <person name="Pu L.-L."/>
            <person name="Puazo M."/>
            <person name="Qin X."/>
            <person name="Quiroz J.B."/>
            <person name="Reese J."/>
            <person name="Richards S."/>
            <person name="Rives C.M."/>
            <person name="Robberts R."/>
            <person name="Ruiz S.J."/>
            <person name="Ruiz M.J."/>
            <person name="Santibanez J."/>
            <person name="Schneider B.W."/>
            <person name="Sisson I."/>
            <person name="Smith M."/>
            <person name="Sodergren E."/>
            <person name="Song X.-Z."/>
            <person name="Song B.B."/>
            <person name="Summersgill H."/>
            <person name="Thelus R."/>
            <person name="Thornton R.D."/>
            <person name="Trejos Z.Y."/>
            <person name="Usmani K."/>
            <person name="Vattathil S."/>
            <person name="Villasana D."/>
            <person name="Walker D.L."/>
            <person name="Wang S."/>
            <person name="Wang K."/>
            <person name="White C.S."/>
            <person name="Williams A.C."/>
            <person name="Williamson J."/>
            <person name="Wilson K."/>
            <person name="Woghiren I.O."/>
            <person name="Woodworth J.R."/>
            <person name="Worley K.C."/>
            <person name="Wright R.A."/>
            <person name="Wu W."/>
            <person name="Young L."/>
            <person name="Zhang L."/>
            <person name="Zhang J."/>
            <person name="Zhu Y."/>
            <person name="Muzny D.M."/>
            <person name="Weinstock G."/>
            <person name="Gibbs R.A."/>
        </authorList>
    </citation>
    <scope>NUCLEOTIDE SEQUENCE [LARGE SCALE GENOMIC DNA]</scope>
    <source>
        <strain evidence="3">LSR1</strain>
    </source>
</reference>
<feature type="domain" description="TTF-type" evidence="1">
    <location>
        <begin position="211"/>
        <end position="293"/>
    </location>
</feature>
<dbReference type="Pfam" id="PF14291">
    <property type="entry name" value="DUF4371"/>
    <property type="match status" value="1"/>
</dbReference>
<dbReference type="KEGG" id="api:100572490"/>
<evidence type="ECO:0000259" key="1">
    <source>
        <dbReference type="SMART" id="SM00597"/>
    </source>
</evidence>
<dbReference type="SUPFAM" id="SSF53098">
    <property type="entry name" value="Ribonuclease H-like"/>
    <property type="match status" value="1"/>
</dbReference>
<dbReference type="InterPro" id="IPR025398">
    <property type="entry name" value="DUF4371"/>
</dbReference>
<accession>A0A8R2AYS4</accession>
<evidence type="ECO:0000313" key="2">
    <source>
        <dbReference type="EnsemblMetazoa" id="XP_008178513.1"/>
    </source>
</evidence>
<proteinExistence type="predicted"/>
<dbReference type="Proteomes" id="UP000007819">
    <property type="component" value="Unassembled WGS sequence"/>
</dbReference>
<name>A0A8R2AYS4_ACYPI</name>
<dbReference type="InterPro" id="IPR012337">
    <property type="entry name" value="RNaseH-like_sf"/>
</dbReference>
<evidence type="ECO:0000313" key="3">
    <source>
        <dbReference type="Proteomes" id="UP000007819"/>
    </source>
</evidence>
<dbReference type="PANTHER" id="PTHR45749">
    <property type="match status" value="1"/>
</dbReference>
<organism evidence="2 3">
    <name type="scientific">Acyrthosiphon pisum</name>
    <name type="common">Pea aphid</name>
    <dbReference type="NCBI Taxonomy" id="7029"/>
    <lineage>
        <taxon>Eukaryota</taxon>
        <taxon>Metazoa</taxon>
        <taxon>Ecdysozoa</taxon>
        <taxon>Arthropoda</taxon>
        <taxon>Hexapoda</taxon>
        <taxon>Insecta</taxon>
        <taxon>Pterygota</taxon>
        <taxon>Neoptera</taxon>
        <taxon>Paraneoptera</taxon>
        <taxon>Hemiptera</taxon>
        <taxon>Sternorrhyncha</taxon>
        <taxon>Aphidomorpha</taxon>
        <taxon>Aphidoidea</taxon>
        <taxon>Aphididae</taxon>
        <taxon>Macrosiphini</taxon>
        <taxon>Acyrthosiphon</taxon>
    </lineage>
</organism>
<sequence>MDGKKRLSGAAYRKKAREKAEKCASVISKTANLQSYFHKVAVHTNEVGDDSIAIDGFVNHVTDNEINVDNTNSSSQQVDLFAVEDDNIVIEDFVNPVTANEINVDNTNSSSQKADSFDKNSTEIETLIESPKTEEVKDLNSLNRLTTFGFKKSYLEDPALWNINDSLKDYISINGVSQDLSQTNFLKSKRTYTVNNRGTSKTIHRYFCKKYLESTLINGEVIKRNFFLYSISKGCIYCYPCALFGNKSSFATCGFSNWKKAEEKLSSHENSHKHRTNISTMKQRSIILERIDQKLIHQMEFENNYWKTILKRIVAVVKALSSRGLSFRGDTTQIGCSNNGNFFMAIELIAEFDVVLSEHIKKYGNPGKGHTSYLSFHTYEQFILLMAENVVNNIIEEINKTRYFSISIDSTPDISHTDQLSFIIRYVNVQGEPVERFLCFIDNIGHKSQEMMEAVIHIFKKYNLNTNYLRGQSYDNASNMSGAYTGLQARIKSINSLADFVPCSAHSLNLVGKMLQVAAMMQMNFLDSYKTFIHFSLFLHTVGKF</sequence>
<dbReference type="SMART" id="SM00597">
    <property type="entry name" value="ZnF_TTF"/>
    <property type="match status" value="1"/>
</dbReference>
<keyword evidence="3" id="KW-1185">Reference proteome</keyword>
<dbReference type="EnsemblMetazoa" id="XM_008180291.1">
    <property type="protein sequence ID" value="XP_008178513.1"/>
    <property type="gene ID" value="LOC100572490"/>
</dbReference>